<dbReference type="EMBL" id="JAQNZF010000004">
    <property type="protein sequence ID" value="MDC2741443.1"/>
    <property type="molecule type" value="Genomic_DNA"/>
</dbReference>
<evidence type="ECO:0000313" key="1">
    <source>
        <dbReference type="EMBL" id="MDC2741443.1"/>
    </source>
</evidence>
<sequence length="118" mass="13424">MKRTMSKEEFLALYKRQQSSGLTIKDFCDNESYPVSCFHYWKKKYGLSHPYTKHAEPTGDSFIPLNINHTPTIPTSSCGDRHVTIELPSGIKIHLNSLSNLEIIYGLISKLCSHVLPE</sequence>
<dbReference type="Proteomes" id="UP001219389">
    <property type="component" value="Unassembled WGS sequence"/>
</dbReference>
<name>A0AAW6HB44_BACOV</name>
<protein>
    <submittedName>
        <fullName evidence="1">IS66 family insertion sequence element accessory protein TnpB</fullName>
    </submittedName>
</protein>
<accession>A0AAW6HB44</accession>
<dbReference type="AlphaFoldDB" id="A0AAW6HB44"/>
<evidence type="ECO:0000313" key="2">
    <source>
        <dbReference type="Proteomes" id="UP001219389"/>
    </source>
</evidence>
<gene>
    <name evidence="1" type="ORF">PO382_04300</name>
</gene>
<dbReference type="RefSeq" id="WP_008640489.1">
    <property type="nucleotide sequence ID" value="NZ_CAXTIO010000001.1"/>
</dbReference>
<reference evidence="1" key="1">
    <citation type="submission" date="2022-10" db="EMBL/GenBank/DDBJ databases">
        <title>Human gut microbiome strain richness.</title>
        <authorList>
            <person name="Chen-Liaw A."/>
        </authorList>
    </citation>
    <scope>NUCLEOTIDE SEQUENCE</scope>
    <source>
        <strain evidence="1">BSD2780120875st1_E1_BSD2780120875_150330</strain>
    </source>
</reference>
<dbReference type="NCBIfam" id="NF047593">
    <property type="entry name" value="IS66_ISAeme5_TnpA"/>
    <property type="match status" value="1"/>
</dbReference>
<proteinExistence type="predicted"/>
<organism evidence="1 2">
    <name type="scientific">Bacteroides ovatus</name>
    <dbReference type="NCBI Taxonomy" id="28116"/>
    <lineage>
        <taxon>Bacteria</taxon>
        <taxon>Pseudomonadati</taxon>
        <taxon>Bacteroidota</taxon>
        <taxon>Bacteroidia</taxon>
        <taxon>Bacteroidales</taxon>
        <taxon>Bacteroidaceae</taxon>
        <taxon>Bacteroides</taxon>
    </lineage>
</organism>
<comment type="caution">
    <text evidence="1">The sequence shown here is derived from an EMBL/GenBank/DDBJ whole genome shotgun (WGS) entry which is preliminary data.</text>
</comment>